<dbReference type="Pfam" id="PF13749">
    <property type="entry name" value="HATPase_c_4"/>
    <property type="match status" value="1"/>
</dbReference>
<protein>
    <recommendedName>
        <fullName evidence="1">Schlafen AlbA-2 domain-containing protein</fullName>
    </recommendedName>
</protein>
<gene>
    <name evidence="2" type="ORF">CKO31_02300</name>
</gene>
<sequence length="425" mass="47803">MLYDDKDELLGEITAGEDTLLEFKEVIFKGDQVRFASEEGRASKVIAEVFVSMANTEGGLVVFGVNKLGDVVGIDPAKRDKLEQFVVQCALDHCVPQIEPALDWVQLPGSDGARRLCLKVYIPRARYYVHQTSDGRFLKRVSSHRKPIPPEQLGRMLASRQLLLPFEERPVFGAELEVLSRSRFERYHRERFDRSLSETGLPYERLLANLKLAVHEEDRPWRPSNVGLLLFADQPETHLPGAYVDVAVYDHDVADGNTLDTKRITGPIPDQIEGVLTYLRTSPLVAVRSQKDGLGRRDRPAYSEHALQEAIVNALAHRDYEITGAQVIVTLFPDRIEIRNPGGLHNTLTEENLYAGCQPVRRNQILAGFLRDYGNLTTGRRYMETRGEGFLTLVRISTELSGRRPDLENTGGAVKLTLYAARLDA</sequence>
<dbReference type="Proteomes" id="UP000748752">
    <property type="component" value="Unassembled WGS sequence"/>
</dbReference>
<name>A0ABS1CCE9_9GAMM</name>
<evidence type="ECO:0000313" key="2">
    <source>
        <dbReference type="EMBL" id="MBK1629588.1"/>
    </source>
</evidence>
<dbReference type="InterPro" id="IPR007421">
    <property type="entry name" value="Schlafen_AlbA_2_dom"/>
</dbReference>
<reference evidence="2 3" key="1">
    <citation type="journal article" date="2020" name="Microorganisms">
        <title>Osmotic Adaptation and Compatible Solute Biosynthesis of Phototrophic Bacteria as Revealed from Genome Analyses.</title>
        <authorList>
            <person name="Imhoff J.F."/>
            <person name="Rahn T."/>
            <person name="Kunzel S."/>
            <person name="Keller A."/>
            <person name="Neulinger S.C."/>
        </authorList>
    </citation>
    <scope>NUCLEOTIDE SEQUENCE [LARGE SCALE GENOMIC DNA]</scope>
    <source>
        <strain evidence="2 3">DSM 6210</strain>
    </source>
</reference>
<comment type="caution">
    <text evidence="2">The sequence shown here is derived from an EMBL/GenBank/DDBJ whole genome shotgun (WGS) entry which is preliminary data.</text>
</comment>
<proteinExistence type="predicted"/>
<evidence type="ECO:0000259" key="1">
    <source>
        <dbReference type="Pfam" id="PF04326"/>
    </source>
</evidence>
<dbReference type="PANTHER" id="PTHR30595:SF6">
    <property type="entry name" value="SCHLAFEN ALBA-2 DOMAIN-CONTAINING PROTEIN"/>
    <property type="match status" value="1"/>
</dbReference>
<dbReference type="PANTHER" id="PTHR30595">
    <property type="entry name" value="GLPR-RELATED TRANSCRIPTIONAL REPRESSOR"/>
    <property type="match status" value="1"/>
</dbReference>
<evidence type="ECO:0000313" key="3">
    <source>
        <dbReference type="Proteomes" id="UP000748752"/>
    </source>
</evidence>
<dbReference type="Gene3D" id="3.30.565.60">
    <property type="match status" value="1"/>
</dbReference>
<dbReference type="InterPro" id="IPR038461">
    <property type="entry name" value="Schlafen_AlbA_2_dom_sf"/>
</dbReference>
<dbReference type="RefSeq" id="WP_200233679.1">
    <property type="nucleotide sequence ID" value="NZ_NRRV01000003.1"/>
</dbReference>
<dbReference type="EMBL" id="NRRV01000003">
    <property type="protein sequence ID" value="MBK1629588.1"/>
    <property type="molecule type" value="Genomic_DNA"/>
</dbReference>
<feature type="domain" description="Schlafen AlbA-2" evidence="1">
    <location>
        <begin position="17"/>
        <end position="148"/>
    </location>
</feature>
<dbReference type="Pfam" id="PF04326">
    <property type="entry name" value="SLFN_AlbA_2"/>
    <property type="match status" value="1"/>
</dbReference>
<accession>A0ABS1CCE9</accession>
<organism evidence="2 3">
    <name type="scientific">Thiohalocapsa halophila</name>
    <dbReference type="NCBI Taxonomy" id="69359"/>
    <lineage>
        <taxon>Bacteria</taxon>
        <taxon>Pseudomonadati</taxon>
        <taxon>Pseudomonadota</taxon>
        <taxon>Gammaproteobacteria</taxon>
        <taxon>Chromatiales</taxon>
        <taxon>Chromatiaceae</taxon>
        <taxon>Thiohalocapsa</taxon>
    </lineage>
</organism>
<keyword evidence="3" id="KW-1185">Reference proteome</keyword>
<dbReference type="Gene3D" id="3.30.950.30">
    <property type="entry name" value="Schlafen, AAA domain"/>
    <property type="match status" value="1"/>
</dbReference>
<dbReference type="InterPro" id="IPR038475">
    <property type="entry name" value="RecG_C_sf"/>
</dbReference>